<feature type="transmembrane region" description="Helical" evidence="6">
    <location>
        <begin position="55"/>
        <end position="73"/>
    </location>
</feature>
<keyword evidence="3 6" id="KW-0812">Transmembrane</keyword>
<feature type="transmembrane region" description="Helical" evidence="6">
    <location>
        <begin position="110"/>
        <end position="129"/>
    </location>
</feature>
<dbReference type="GO" id="GO:0005737">
    <property type="term" value="C:cytoplasm"/>
    <property type="evidence" value="ECO:0007669"/>
    <property type="project" value="UniProtKB-ARBA"/>
</dbReference>
<dbReference type="EMBL" id="JADFTS010000002">
    <property type="protein sequence ID" value="KAF9618285.1"/>
    <property type="molecule type" value="Genomic_DNA"/>
</dbReference>
<dbReference type="OrthoDB" id="1928191at2759"/>
<feature type="transmembrane region" description="Helical" evidence="6">
    <location>
        <begin position="21"/>
        <end position="43"/>
    </location>
</feature>
<accession>A0A835II24</accession>
<evidence type="ECO:0000256" key="5">
    <source>
        <dbReference type="ARBA" id="ARBA00023136"/>
    </source>
</evidence>
<gene>
    <name evidence="7" type="ORF">IFM89_000920</name>
</gene>
<evidence type="ECO:0000313" key="7">
    <source>
        <dbReference type="EMBL" id="KAF9618285.1"/>
    </source>
</evidence>
<dbReference type="PANTHER" id="PTHR31621:SF66">
    <property type="entry name" value="PROTEIN DMP2"/>
    <property type="match status" value="1"/>
</dbReference>
<organism evidence="7 8">
    <name type="scientific">Coptis chinensis</name>
    <dbReference type="NCBI Taxonomy" id="261450"/>
    <lineage>
        <taxon>Eukaryota</taxon>
        <taxon>Viridiplantae</taxon>
        <taxon>Streptophyta</taxon>
        <taxon>Embryophyta</taxon>
        <taxon>Tracheophyta</taxon>
        <taxon>Spermatophyta</taxon>
        <taxon>Magnoliopsida</taxon>
        <taxon>Ranunculales</taxon>
        <taxon>Ranunculaceae</taxon>
        <taxon>Coptidoideae</taxon>
        <taxon>Coptis</taxon>
    </lineage>
</organism>
<dbReference type="AlphaFoldDB" id="A0A835II24"/>
<reference evidence="7 8" key="1">
    <citation type="submission" date="2020-10" db="EMBL/GenBank/DDBJ databases">
        <title>The Coptis chinensis genome and diversification of protoberbering-type alkaloids.</title>
        <authorList>
            <person name="Wang B."/>
            <person name="Shu S."/>
            <person name="Song C."/>
            <person name="Liu Y."/>
        </authorList>
    </citation>
    <scope>NUCLEOTIDE SEQUENCE [LARGE SCALE GENOMIC DNA]</scope>
    <source>
        <strain evidence="7">HL-2020</strain>
        <tissue evidence="7">Leaf</tissue>
    </source>
</reference>
<protein>
    <submittedName>
        <fullName evidence="7">Uncharacterized protein</fullName>
    </submittedName>
</protein>
<feature type="transmembrane region" description="Helical" evidence="6">
    <location>
        <begin position="149"/>
        <end position="167"/>
    </location>
</feature>
<name>A0A835II24_9MAGN</name>
<comment type="subcellular location">
    <subcellularLocation>
        <location evidence="1">Membrane</location>
        <topology evidence="1">Multi-pass membrane protein</topology>
    </subcellularLocation>
</comment>
<evidence type="ECO:0000313" key="8">
    <source>
        <dbReference type="Proteomes" id="UP000631114"/>
    </source>
</evidence>
<evidence type="ECO:0000256" key="1">
    <source>
        <dbReference type="ARBA" id="ARBA00004141"/>
    </source>
</evidence>
<evidence type="ECO:0000256" key="6">
    <source>
        <dbReference type="SAM" id="Phobius"/>
    </source>
</evidence>
<keyword evidence="8" id="KW-1185">Reference proteome</keyword>
<dbReference type="GO" id="GO:0010256">
    <property type="term" value="P:endomembrane system organization"/>
    <property type="evidence" value="ECO:0007669"/>
    <property type="project" value="TreeGrafter"/>
</dbReference>
<comment type="caution">
    <text evidence="7">The sequence shown here is derived from an EMBL/GenBank/DDBJ whole genome shotgun (WGS) entry which is preliminary data.</text>
</comment>
<keyword evidence="4 6" id="KW-1133">Transmembrane helix</keyword>
<comment type="similarity">
    <text evidence="2">Belongs to the plant DMP1 protein family.</text>
</comment>
<sequence>MAQKSKRSFTQTLGDRTFSGVANLIKLLPTGTVFLFQFLSPVLSNNGKCHTINEYLTGILVGACGLSCFFSSFTDSYIDNDGETHYGMATKDGLWPSSGSNDLSAYKLRVGDFVHAIFSLLVFGVVVLLDPNTIECYYPSFEATQKMLLMVLPPVVGALSSSVFVLFPNKRNGIGYPPSQTSKSQES</sequence>
<dbReference type="Proteomes" id="UP000631114">
    <property type="component" value="Unassembled WGS sequence"/>
</dbReference>
<keyword evidence="5 6" id="KW-0472">Membrane</keyword>
<dbReference type="InterPro" id="IPR007770">
    <property type="entry name" value="DMP"/>
</dbReference>
<dbReference type="GO" id="GO:0016020">
    <property type="term" value="C:membrane"/>
    <property type="evidence" value="ECO:0007669"/>
    <property type="project" value="UniProtKB-SubCell"/>
</dbReference>
<dbReference type="Pfam" id="PF05078">
    <property type="entry name" value="DUF679"/>
    <property type="match status" value="1"/>
</dbReference>
<dbReference type="PANTHER" id="PTHR31621">
    <property type="entry name" value="PROTEIN DMP3"/>
    <property type="match status" value="1"/>
</dbReference>
<evidence type="ECO:0000256" key="4">
    <source>
        <dbReference type="ARBA" id="ARBA00022989"/>
    </source>
</evidence>
<proteinExistence type="inferred from homology"/>
<evidence type="ECO:0000256" key="2">
    <source>
        <dbReference type="ARBA" id="ARBA00008707"/>
    </source>
</evidence>
<evidence type="ECO:0000256" key="3">
    <source>
        <dbReference type="ARBA" id="ARBA00022692"/>
    </source>
</evidence>